<reference evidence="8 9" key="1">
    <citation type="journal article" date="2011" name="J. Bacteriol.">
        <title>Complete genome sequence of the thermoacidophilic crenarchaeon Thermoproteus uzoniensis 768-20.</title>
        <authorList>
            <person name="Mardanov A.V."/>
            <person name="Gumerov V.M."/>
            <person name="Beletsky A.V."/>
            <person name="Prokofeva M.I."/>
            <person name="Bonch-Osmolovskaya E.A."/>
            <person name="Ravin N.V."/>
            <person name="Skryabin K.G."/>
        </authorList>
    </citation>
    <scope>NUCLEOTIDE SEQUENCE [LARGE SCALE GENOMIC DNA]</scope>
    <source>
        <strain evidence="8 9">768-20</strain>
    </source>
</reference>
<evidence type="ECO:0000256" key="5">
    <source>
        <dbReference type="ARBA" id="ARBA00023136"/>
    </source>
</evidence>
<dbReference type="Pfam" id="PF00083">
    <property type="entry name" value="Sugar_tr"/>
    <property type="match status" value="1"/>
</dbReference>
<evidence type="ECO:0000256" key="3">
    <source>
        <dbReference type="ARBA" id="ARBA00022692"/>
    </source>
</evidence>
<name>F2L5K2_THEU7</name>
<dbReference type="Proteomes" id="UP000008138">
    <property type="component" value="Chromosome"/>
</dbReference>
<feature type="transmembrane region" description="Helical" evidence="6">
    <location>
        <begin position="80"/>
        <end position="100"/>
    </location>
</feature>
<feature type="transmembrane region" description="Helical" evidence="6">
    <location>
        <begin position="142"/>
        <end position="167"/>
    </location>
</feature>
<evidence type="ECO:0000256" key="1">
    <source>
        <dbReference type="ARBA" id="ARBA00004141"/>
    </source>
</evidence>
<feature type="transmembrane region" description="Helical" evidence="6">
    <location>
        <begin position="337"/>
        <end position="357"/>
    </location>
</feature>
<evidence type="ECO:0000256" key="6">
    <source>
        <dbReference type="SAM" id="Phobius"/>
    </source>
</evidence>
<dbReference type="InterPro" id="IPR005828">
    <property type="entry name" value="MFS_sugar_transport-like"/>
</dbReference>
<dbReference type="GO" id="GO:0022857">
    <property type="term" value="F:transmembrane transporter activity"/>
    <property type="evidence" value="ECO:0007669"/>
    <property type="project" value="InterPro"/>
</dbReference>
<evidence type="ECO:0000256" key="4">
    <source>
        <dbReference type="ARBA" id="ARBA00022989"/>
    </source>
</evidence>
<dbReference type="SUPFAM" id="SSF103473">
    <property type="entry name" value="MFS general substrate transporter"/>
    <property type="match status" value="1"/>
</dbReference>
<dbReference type="eggNOG" id="arCOG02792">
    <property type="taxonomic scope" value="Archaea"/>
</dbReference>
<sequence>MPHPLDESRWGRAHWVLFAIVSLSFFLDGVLFSLVPLVAYLLPDLEPYATYIFAANSLAYLAGALAFGKVSDSLGRRMGLVVSLVLYTAAAAAFAAAFWLNALGLVAAFVLTSVMNFGVGGEIGPAFSALAEFSPARHRGKALMLAANFWNVGAAVIAGLSLVYTALSNDPHTIVLSIFGTAVALALVVLLARLHLPESPRWLAARGRAAEARRVVAAFAGVEADPPPQPEGVGLREVLRTKALGFAVLATVSAANVATYNIAAYYLPYASGFPYGADSAPVVVAVANAGASIGAFLLLPLIDRSRKASLTSAYLGGLLTALLFWYLAFAAPLAPFLAALFANAIFAEWSWGSLGVLESELFPTGVRATVVGLVTAIAWGVNTALVAVEGLVDAPTFMAMNAAVWAAGVIAAATWHMRGRESAKKTLEELQ</sequence>
<dbReference type="InterPro" id="IPR020846">
    <property type="entry name" value="MFS_dom"/>
</dbReference>
<dbReference type="STRING" id="999630.TUZN_0889"/>
<dbReference type="RefSeq" id="WP_013679709.1">
    <property type="nucleotide sequence ID" value="NC_015315.1"/>
</dbReference>
<feature type="transmembrane region" description="Helical" evidence="6">
    <location>
        <begin position="394"/>
        <end position="415"/>
    </location>
</feature>
<dbReference type="AlphaFoldDB" id="F2L5K2"/>
<dbReference type="Gene3D" id="1.20.1250.20">
    <property type="entry name" value="MFS general substrate transporter like domains"/>
    <property type="match status" value="1"/>
</dbReference>
<keyword evidence="3 6" id="KW-0812">Transmembrane</keyword>
<proteinExistence type="predicted"/>
<evidence type="ECO:0000313" key="9">
    <source>
        <dbReference type="Proteomes" id="UP000008138"/>
    </source>
</evidence>
<feature type="transmembrane region" description="Helical" evidence="6">
    <location>
        <begin position="173"/>
        <end position="192"/>
    </location>
</feature>
<feature type="transmembrane region" description="Helical" evidence="6">
    <location>
        <begin position="369"/>
        <end position="388"/>
    </location>
</feature>
<dbReference type="HOGENOM" id="CLU_055959_0_0_2"/>
<protein>
    <submittedName>
        <fullName evidence="8">Major facilitator superfamily MFS_1</fullName>
    </submittedName>
</protein>
<evidence type="ECO:0000313" key="8">
    <source>
        <dbReference type="EMBL" id="AEA12373.1"/>
    </source>
</evidence>
<feature type="transmembrane region" description="Helical" evidence="6">
    <location>
        <begin position="279"/>
        <end position="301"/>
    </location>
</feature>
<dbReference type="GO" id="GO:0016020">
    <property type="term" value="C:membrane"/>
    <property type="evidence" value="ECO:0007669"/>
    <property type="project" value="UniProtKB-SubCell"/>
</dbReference>
<feature type="transmembrane region" description="Helical" evidence="6">
    <location>
        <begin position="15"/>
        <end position="42"/>
    </location>
</feature>
<dbReference type="KEGG" id="tuz:TUZN_0889"/>
<dbReference type="InterPro" id="IPR036259">
    <property type="entry name" value="MFS_trans_sf"/>
</dbReference>
<keyword evidence="2" id="KW-0813">Transport</keyword>
<accession>F2L5K2</accession>
<dbReference type="PROSITE" id="PS50850">
    <property type="entry name" value="MFS"/>
    <property type="match status" value="1"/>
</dbReference>
<dbReference type="OrthoDB" id="117970at2157"/>
<evidence type="ECO:0000259" key="7">
    <source>
        <dbReference type="PROSITE" id="PS50850"/>
    </source>
</evidence>
<feature type="transmembrane region" description="Helical" evidence="6">
    <location>
        <begin position="106"/>
        <end position="130"/>
    </location>
</feature>
<keyword evidence="4 6" id="KW-1133">Transmembrane helix</keyword>
<dbReference type="GeneID" id="10360422"/>
<feature type="domain" description="Major facilitator superfamily (MFS) profile" evidence="7">
    <location>
        <begin position="13"/>
        <end position="420"/>
    </location>
</feature>
<reference key="2">
    <citation type="submission" date="2011-03" db="EMBL/GenBank/DDBJ databases">
        <title>Complete genome sequence of the thermoacidophilic crenarchaeon Thermoproteus uzoniensis 768-20.</title>
        <authorList>
            <person name="Mardanov A.V."/>
            <person name="Gumerov V.M."/>
            <person name="Beletsky A.V."/>
            <person name="Prokofeva M.I."/>
            <person name="Bonch-Osmolovskaya E.A."/>
            <person name="Ravin N.V."/>
            <person name="Skryabin K.G."/>
        </authorList>
    </citation>
    <scope>NUCLEOTIDE SEQUENCE</scope>
    <source>
        <strain>768-20</strain>
    </source>
</reference>
<keyword evidence="9" id="KW-1185">Reference proteome</keyword>
<organism evidence="8 9">
    <name type="scientific">Thermoproteus uzoniensis (strain 768-20)</name>
    <dbReference type="NCBI Taxonomy" id="999630"/>
    <lineage>
        <taxon>Archaea</taxon>
        <taxon>Thermoproteota</taxon>
        <taxon>Thermoprotei</taxon>
        <taxon>Thermoproteales</taxon>
        <taxon>Thermoproteaceae</taxon>
        <taxon>Thermoproteus</taxon>
    </lineage>
</organism>
<dbReference type="EMBL" id="CP002590">
    <property type="protein sequence ID" value="AEA12373.1"/>
    <property type="molecule type" value="Genomic_DNA"/>
</dbReference>
<dbReference type="PANTHER" id="PTHR23511:SF34">
    <property type="entry name" value="SYNAPTIC VESICLE GLYCOPROTEIN 2"/>
    <property type="match status" value="1"/>
</dbReference>
<evidence type="ECO:0000256" key="2">
    <source>
        <dbReference type="ARBA" id="ARBA00022448"/>
    </source>
</evidence>
<feature type="transmembrane region" description="Helical" evidence="6">
    <location>
        <begin position="48"/>
        <end position="68"/>
    </location>
</feature>
<dbReference type="PANTHER" id="PTHR23511">
    <property type="entry name" value="SYNAPTIC VESICLE GLYCOPROTEIN 2"/>
    <property type="match status" value="1"/>
</dbReference>
<feature type="transmembrane region" description="Helical" evidence="6">
    <location>
        <begin position="313"/>
        <end position="331"/>
    </location>
</feature>
<feature type="transmembrane region" description="Helical" evidence="6">
    <location>
        <begin position="244"/>
        <end position="267"/>
    </location>
</feature>
<gene>
    <name evidence="8" type="ordered locus">TUZN_0889</name>
</gene>
<comment type="subcellular location">
    <subcellularLocation>
        <location evidence="1">Membrane</location>
        <topology evidence="1">Multi-pass membrane protein</topology>
    </subcellularLocation>
</comment>
<keyword evidence="5 6" id="KW-0472">Membrane</keyword>